<dbReference type="GO" id="GO:0006003">
    <property type="term" value="P:fructose 2,6-bisphosphate metabolic process"/>
    <property type="evidence" value="ECO:0007669"/>
    <property type="project" value="InterPro"/>
</dbReference>
<evidence type="ECO:0000256" key="1">
    <source>
        <dbReference type="ARBA" id="ARBA00022741"/>
    </source>
</evidence>
<dbReference type="Gene3D" id="3.40.50.1240">
    <property type="entry name" value="Phosphoglycerate mutase-like"/>
    <property type="match status" value="1"/>
</dbReference>
<organism evidence="4 5">
    <name type="scientific">Tribonema minus</name>
    <dbReference type="NCBI Taxonomy" id="303371"/>
    <lineage>
        <taxon>Eukaryota</taxon>
        <taxon>Sar</taxon>
        <taxon>Stramenopiles</taxon>
        <taxon>Ochrophyta</taxon>
        <taxon>PX clade</taxon>
        <taxon>Xanthophyceae</taxon>
        <taxon>Tribonematales</taxon>
        <taxon>Tribonemataceae</taxon>
        <taxon>Tribonema</taxon>
    </lineage>
</organism>
<dbReference type="SUPFAM" id="SSF53254">
    <property type="entry name" value="Phosphoglycerate mutase-like"/>
    <property type="match status" value="1"/>
</dbReference>
<dbReference type="Gene3D" id="3.40.50.300">
    <property type="entry name" value="P-loop containing nucleotide triphosphate hydrolases"/>
    <property type="match status" value="1"/>
</dbReference>
<keyword evidence="5" id="KW-1185">Reference proteome</keyword>
<dbReference type="PANTHER" id="PTHR10606">
    <property type="entry name" value="6-PHOSPHOFRUCTO-2-KINASE/FRUCTOSE-2,6-BISPHOSPHATASE"/>
    <property type="match status" value="1"/>
</dbReference>
<dbReference type="CDD" id="cd07067">
    <property type="entry name" value="HP_PGM_like"/>
    <property type="match status" value="1"/>
</dbReference>
<dbReference type="InterPro" id="IPR027417">
    <property type="entry name" value="P-loop_NTPase"/>
</dbReference>
<dbReference type="InterPro" id="IPR003094">
    <property type="entry name" value="6Pfruct_kin"/>
</dbReference>
<evidence type="ECO:0000313" key="4">
    <source>
        <dbReference type="EMBL" id="KAG5183747.1"/>
    </source>
</evidence>
<dbReference type="InterPro" id="IPR013078">
    <property type="entry name" value="His_Pase_superF_clade-1"/>
</dbReference>
<evidence type="ECO:0000313" key="5">
    <source>
        <dbReference type="Proteomes" id="UP000664859"/>
    </source>
</evidence>
<accession>A0A836CFB6</accession>
<dbReference type="AlphaFoldDB" id="A0A836CFB6"/>
<dbReference type="OrthoDB" id="267323at2759"/>
<sequence>MAAQSNKIPNSGPFSARSSYNARLHRAASMTESAKRAPGSYRHAGADTVFSSALYGSDTFAEYVTSRHGKLVIAMVAHVDLSHTTSSAAAAAVAARALRAAAAQTGAQVRQKCAEAALQDAFDALSDPTGSLTVAIFDATNTTRERRRWLRERVAEANAAWAAEAADAAADAVAAEAAAEAGGAGRGKGGGEGGAGAAARAAPVSIQLAFAETVLTDDKTVWENVKESKLKSPDYVGMEPEAAMRDFLARIDAYKKVYEPVGNDEGTPFIRLTNAGEELLCHQCTNYTLGRVAWLMGSMRLTPRPILLARCGESENDAMGRIGGDPPLTHVGELFAKKLQDTMLAWQRSLPESKQPVVWTSTLLRARQTTAGLARHFPVMRLHILDELKAGAAEGMTHAEMAEHFPDVTSARAENKLEIQFPGGGESYLDLFRRLEPVLLGLMSETQPVVIISHLGVLRVIYSYLMGVEPSQCPYLELPMHCIVQLHPKGFGYEEWRHFPL</sequence>
<feature type="domain" description="6-phosphofructo-2-kinase" evidence="3">
    <location>
        <begin position="102"/>
        <end position="158"/>
    </location>
</feature>
<proteinExistence type="predicted"/>
<gene>
    <name evidence="4" type="ORF">JKP88DRAFT_316162</name>
</gene>
<dbReference type="InterPro" id="IPR013079">
    <property type="entry name" value="6Phosfructo_kin"/>
</dbReference>
<dbReference type="GO" id="GO:0003873">
    <property type="term" value="F:6-phosphofructo-2-kinase activity"/>
    <property type="evidence" value="ECO:0007669"/>
    <property type="project" value="InterPro"/>
</dbReference>
<comment type="caution">
    <text evidence="4">The sequence shown here is derived from an EMBL/GenBank/DDBJ whole genome shotgun (WGS) entry which is preliminary data.</text>
</comment>
<dbReference type="EMBL" id="JAFCMP010000190">
    <property type="protein sequence ID" value="KAG5183747.1"/>
    <property type="molecule type" value="Genomic_DNA"/>
</dbReference>
<evidence type="ECO:0000256" key="2">
    <source>
        <dbReference type="ARBA" id="ARBA00022840"/>
    </source>
</evidence>
<dbReference type="PANTHER" id="PTHR10606:SF44">
    <property type="entry name" value="6-PHOSPHOFRUCTO 2-KINASE_FRUCTOSE 2,6-BISPHOSPHATASE LONG FORM"/>
    <property type="match status" value="1"/>
</dbReference>
<dbReference type="InterPro" id="IPR029033">
    <property type="entry name" value="His_PPase_superfam"/>
</dbReference>
<protein>
    <submittedName>
        <fullName evidence="4">Histidine phosphatase superfamily</fullName>
    </submittedName>
</protein>
<dbReference type="GO" id="GO:0004331">
    <property type="term" value="F:fructose-2,6-bisphosphate 2-phosphatase activity"/>
    <property type="evidence" value="ECO:0007669"/>
    <property type="project" value="TreeGrafter"/>
</dbReference>
<dbReference type="Proteomes" id="UP000664859">
    <property type="component" value="Unassembled WGS sequence"/>
</dbReference>
<dbReference type="GO" id="GO:0006000">
    <property type="term" value="P:fructose metabolic process"/>
    <property type="evidence" value="ECO:0007669"/>
    <property type="project" value="InterPro"/>
</dbReference>
<feature type="domain" description="6-phosphofructo-2-kinase" evidence="3">
    <location>
        <begin position="205"/>
        <end position="296"/>
    </location>
</feature>
<reference evidence="4" key="1">
    <citation type="submission" date="2021-02" db="EMBL/GenBank/DDBJ databases">
        <title>First Annotated Genome of the Yellow-green Alga Tribonema minus.</title>
        <authorList>
            <person name="Mahan K.M."/>
        </authorList>
    </citation>
    <scope>NUCLEOTIDE SEQUENCE</scope>
    <source>
        <strain evidence="4">UTEX B ZZ1240</strain>
    </source>
</reference>
<dbReference type="GO" id="GO:0005524">
    <property type="term" value="F:ATP binding"/>
    <property type="evidence" value="ECO:0007669"/>
    <property type="project" value="UniProtKB-KW"/>
</dbReference>
<keyword evidence="2" id="KW-0067">ATP-binding</keyword>
<keyword evidence="1" id="KW-0547">Nucleotide-binding</keyword>
<dbReference type="SMART" id="SM00855">
    <property type="entry name" value="PGAM"/>
    <property type="match status" value="1"/>
</dbReference>
<evidence type="ECO:0000259" key="3">
    <source>
        <dbReference type="Pfam" id="PF01591"/>
    </source>
</evidence>
<dbReference type="GO" id="GO:0005829">
    <property type="term" value="C:cytosol"/>
    <property type="evidence" value="ECO:0007669"/>
    <property type="project" value="TreeGrafter"/>
</dbReference>
<dbReference type="Pfam" id="PF00300">
    <property type="entry name" value="His_Phos_1"/>
    <property type="match status" value="1"/>
</dbReference>
<name>A0A836CFB6_9STRA</name>
<dbReference type="Pfam" id="PF01591">
    <property type="entry name" value="6PF2K"/>
    <property type="match status" value="2"/>
</dbReference>